<dbReference type="EMBL" id="JAPDFR010000001">
    <property type="protein sequence ID" value="KAK0391738.1"/>
    <property type="molecule type" value="Genomic_DNA"/>
</dbReference>
<dbReference type="InterPro" id="IPR052337">
    <property type="entry name" value="SAT4-like"/>
</dbReference>
<dbReference type="PANTHER" id="PTHR33048:SF155">
    <property type="entry name" value="INTEGRAL MEMBRANE PROTEIN"/>
    <property type="match status" value="1"/>
</dbReference>
<feature type="transmembrane region" description="Helical" evidence="7">
    <location>
        <begin position="102"/>
        <end position="128"/>
    </location>
</feature>
<evidence type="ECO:0000313" key="10">
    <source>
        <dbReference type="Proteomes" id="UP001175261"/>
    </source>
</evidence>
<feature type="transmembrane region" description="Helical" evidence="7">
    <location>
        <begin position="59"/>
        <end position="82"/>
    </location>
</feature>
<sequence>MSANEAPPLPPHVTPEYIAATRVPVIMGVIISVSIVSTVFVGARIFTRTRLTGNMFLDDYLVMVAAASQWVCVGLASTAALNGNGRHFDAMLLTQPEKLEKALLFTLLNFPFGILAFGLPKLAVVALLTRIMNPSRAHKFFLWGLSLLCVVVLLGCVPMLFGQCTPAYSQWDLSFPPDKKKCWPKHVLVDYAIASGALSAFTDLYLAVYPAIVLWSLQLNMKKKIALSVALGIGSISAVVAIYKCTRLPSLASEDFTWNTADLVIWTVVEAAVIIIACCIPLLQPLVDLMFGRRTLTGSKGYKNYGSSRDGSAHLRSHDIELEKKGGASNALSSKGGRTDVSRIHAGDFDDDLMQTRMETGSQESILQRGSSDNSMKLPMQTNTQGDSRKHVMRAPPPTAHENVIMKTQEVTVSYSQSQLGPDAQNKNWGTAV</sequence>
<evidence type="ECO:0000256" key="1">
    <source>
        <dbReference type="ARBA" id="ARBA00004141"/>
    </source>
</evidence>
<feature type="transmembrane region" description="Helical" evidence="7">
    <location>
        <begin position="263"/>
        <end position="283"/>
    </location>
</feature>
<evidence type="ECO:0000256" key="7">
    <source>
        <dbReference type="SAM" id="Phobius"/>
    </source>
</evidence>
<evidence type="ECO:0000313" key="9">
    <source>
        <dbReference type="EMBL" id="KAK0391738.1"/>
    </source>
</evidence>
<feature type="domain" description="Rhodopsin" evidence="8">
    <location>
        <begin position="43"/>
        <end position="287"/>
    </location>
</feature>
<organism evidence="9 10">
    <name type="scientific">Sarocladium strictum</name>
    <name type="common">Black bundle disease fungus</name>
    <name type="synonym">Acremonium strictum</name>
    <dbReference type="NCBI Taxonomy" id="5046"/>
    <lineage>
        <taxon>Eukaryota</taxon>
        <taxon>Fungi</taxon>
        <taxon>Dikarya</taxon>
        <taxon>Ascomycota</taxon>
        <taxon>Pezizomycotina</taxon>
        <taxon>Sordariomycetes</taxon>
        <taxon>Hypocreomycetidae</taxon>
        <taxon>Hypocreales</taxon>
        <taxon>Sarocladiaceae</taxon>
        <taxon>Sarocladium</taxon>
    </lineage>
</organism>
<dbReference type="Pfam" id="PF20684">
    <property type="entry name" value="Fung_rhodopsin"/>
    <property type="match status" value="1"/>
</dbReference>
<proteinExistence type="inferred from homology"/>
<protein>
    <recommendedName>
        <fullName evidence="8">Rhodopsin domain-containing protein</fullName>
    </recommendedName>
</protein>
<evidence type="ECO:0000256" key="3">
    <source>
        <dbReference type="ARBA" id="ARBA00022989"/>
    </source>
</evidence>
<feature type="compositionally biased region" description="Polar residues" evidence="6">
    <location>
        <begin position="363"/>
        <end position="386"/>
    </location>
</feature>
<feature type="transmembrane region" description="Helical" evidence="7">
    <location>
        <begin position="191"/>
        <end position="213"/>
    </location>
</feature>
<evidence type="ECO:0000256" key="2">
    <source>
        <dbReference type="ARBA" id="ARBA00022692"/>
    </source>
</evidence>
<feature type="region of interest" description="Disordered" evidence="6">
    <location>
        <begin position="363"/>
        <end position="396"/>
    </location>
</feature>
<dbReference type="AlphaFoldDB" id="A0AA39GS43"/>
<accession>A0AA39GS43</accession>
<keyword evidence="3 7" id="KW-1133">Transmembrane helix</keyword>
<name>A0AA39GS43_SARSR</name>
<dbReference type="PANTHER" id="PTHR33048">
    <property type="entry name" value="PTH11-LIKE INTEGRAL MEMBRANE PROTEIN (AFU_ORTHOLOGUE AFUA_5G11245)"/>
    <property type="match status" value="1"/>
</dbReference>
<comment type="caution">
    <text evidence="9">The sequence shown here is derived from an EMBL/GenBank/DDBJ whole genome shotgun (WGS) entry which is preliminary data.</text>
</comment>
<dbReference type="GO" id="GO:0016020">
    <property type="term" value="C:membrane"/>
    <property type="evidence" value="ECO:0007669"/>
    <property type="project" value="UniProtKB-SubCell"/>
</dbReference>
<feature type="transmembrane region" description="Helical" evidence="7">
    <location>
        <begin position="25"/>
        <end position="47"/>
    </location>
</feature>
<feature type="transmembrane region" description="Helical" evidence="7">
    <location>
        <begin position="140"/>
        <end position="161"/>
    </location>
</feature>
<keyword evidence="10" id="KW-1185">Reference proteome</keyword>
<keyword evidence="4 7" id="KW-0472">Membrane</keyword>
<keyword evidence="2 7" id="KW-0812">Transmembrane</keyword>
<gene>
    <name evidence="9" type="ORF">NLU13_1237</name>
</gene>
<evidence type="ECO:0000256" key="5">
    <source>
        <dbReference type="ARBA" id="ARBA00038359"/>
    </source>
</evidence>
<evidence type="ECO:0000256" key="6">
    <source>
        <dbReference type="SAM" id="MobiDB-lite"/>
    </source>
</evidence>
<dbReference type="Proteomes" id="UP001175261">
    <property type="component" value="Unassembled WGS sequence"/>
</dbReference>
<evidence type="ECO:0000259" key="8">
    <source>
        <dbReference type="Pfam" id="PF20684"/>
    </source>
</evidence>
<dbReference type="InterPro" id="IPR049326">
    <property type="entry name" value="Rhodopsin_dom_fungi"/>
</dbReference>
<evidence type="ECO:0000256" key="4">
    <source>
        <dbReference type="ARBA" id="ARBA00023136"/>
    </source>
</evidence>
<comment type="subcellular location">
    <subcellularLocation>
        <location evidence="1">Membrane</location>
        <topology evidence="1">Multi-pass membrane protein</topology>
    </subcellularLocation>
</comment>
<feature type="transmembrane region" description="Helical" evidence="7">
    <location>
        <begin position="225"/>
        <end position="243"/>
    </location>
</feature>
<reference evidence="9" key="1">
    <citation type="submission" date="2022-10" db="EMBL/GenBank/DDBJ databases">
        <title>Determination and structural analysis of whole genome sequence of Sarocladium strictum F4-1.</title>
        <authorList>
            <person name="Hu L."/>
            <person name="Jiang Y."/>
        </authorList>
    </citation>
    <scope>NUCLEOTIDE SEQUENCE</scope>
    <source>
        <strain evidence="9">F4-1</strain>
    </source>
</reference>
<comment type="similarity">
    <text evidence="5">Belongs to the SAT4 family.</text>
</comment>